<accession>A0A447JFS3</accession>
<evidence type="ECO:0000313" key="1">
    <source>
        <dbReference type="EMBL" id="VDY40601.1"/>
    </source>
</evidence>
<name>A0A447JFS3_SALET</name>
<dbReference type="AlphaFoldDB" id="A0A447JFS3"/>
<gene>
    <name evidence="1" type="ORF">NCTC7102_02194</name>
</gene>
<evidence type="ECO:0000313" key="2">
    <source>
        <dbReference type="Proteomes" id="UP000281393"/>
    </source>
</evidence>
<protein>
    <submittedName>
        <fullName evidence="1">Uncharacterized protein</fullName>
    </submittedName>
</protein>
<dbReference type="Proteomes" id="UP000281393">
    <property type="component" value="Chromosome"/>
</dbReference>
<organism evidence="1 2">
    <name type="scientific">Salmonella enterica subsp. enterica serovar Daytona</name>
    <dbReference type="NCBI Taxonomy" id="1962639"/>
    <lineage>
        <taxon>Bacteria</taxon>
        <taxon>Pseudomonadati</taxon>
        <taxon>Pseudomonadota</taxon>
        <taxon>Gammaproteobacteria</taxon>
        <taxon>Enterobacterales</taxon>
        <taxon>Enterobacteriaceae</taxon>
        <taxon>Salmonella</taxon>
    </lineage>
</organism>
<sequence>MRVAKIGVIALFLLDGYWRYRRRDAGRLQFYFACRVSARVSLSNRRSIMIAASATSSAPWIT</sequence>
<reference evidence="1 2" key="1">
    <citation type="submission" date="2018-12" db="EMBL/GenBank/DDBJ databases">
        <authorList>
            <consortium name="Pathogen Informatics"/>
        </authorList>
    </citation>
    <scope>NUCLEOTIDE SEQUENCE [LARGE SCALE GENOMIC DNA]</scope>
    <source>
        <strain evidence="1 2">NCTC7102</strain>
    </source>
</reference>
<dbReference type="EMBL" id="LR133909">
    <property type="protein sequence ID" value="VDY40601.1"/>
    <property type="molecule type" value="Genomic_DNA"/>
</dbReference>
<proteinExistence type="predicted"/>